<keyword evidence="4" id="KW-1185">Reference proteome</keyword>
<evidence type="ECO:0000313" key="3">
    <source>
        <dbReference type="EMBL" id="SAM08877.1"/>
    </source>
</evidence>
<proteinExistence type="predicted"/>
<feature type="compositionally biased region" description="Basic and acidic residues" evidence="1">
    <location>
        <begin position="217"/>
        <end position="228"/>
    </location>
</feature>
<evidence type="ECO:0000256" key="2">
    <source>
        <dbReference type="SAM" id="Phobius"/>
    </source>
</evidence>
<gene>
    <name evidence="3" type="primary">ABSGL_14543.1 scaffold 14663</name>
</gene>
<reference evidence="3" key="1">
    <citation type="submission" date="2016-04" db="EMBL/GenBank/DDBJ databases">
        <authorList>
            <person name="Evans L.H."/>
            <person name="Alamgir A."/>
            <person name="Owens N."/>
            <person name="Weber N.D."/>
            <person name="Virtaneva K."/>
            <person name="Barbian K."/>
            <person name="Babar A."/>
            <person name="Rosenke K."/>
        </authorList>
    </citation>
    <scope>NUCLEOTIDE SEQUENCE [LARGE SCALE GENOMIC DNA]</scope>
    <source>
        <strain evidence="3">CBS 101.48</strain>
    </source>
</reference>
<keyword evidence="2" id="KW-0812">Transmembrane</keyword>
<dbReference type="InParanoid" id="A0A163K5P7"/>
<dbReference type="AlphaFoldDB" id="A0A163K5P7"/>
<keyword evidence="2" id="KW-1133">Transmembrane helix</keyword>
<name>A0A163K5P7_ABSGL</name>
<accession>A0A163K5P7</accession>
<evidence type="ECO:0000313" key="4">
    <source>
        <dbReference type="Proteomes" id="UP000078561"/>
    </source>
</evidence>
<feature type="region of interest" description="Disordered" evidence="1">
    <location>
        <begin position="217"/>
        <end position="258"/>
    </location>
</feature>
<organism evidence="3">
    <name type="scientific">Absidia glauca</name>
    <name type="common">Pin mould</name>
    <dbReference type="NCBI Taxonomy" id="4829"/>
    <lineage>
        <taxon>Eukaryota</taxon>
        <taxon>Fungi</taxon>
        <taxon>Fungi incertae sedis</taxon>
        <taxon>Mucoromycota</taxon>
        <taxon>Mucoromycotina</taxon>
        <taxon>Mucoromycetes</taxon>
        <taxon>Mucorales</taxon>
        <taxon>Cunninghamellaceae</taxon>
        <taxon>Absidia</taxon>
    </lineage>
</organism>
<evidence type="ECO:0000256" key="1">
    <source>
        <dbReference type="SAM" id="MobiDB-lite"/>
    </source>
</evidence>
<dbReference type="OrthoDB" id="3981028at2759"/>
<sequence>MDDIQGQYNRAFRYFLLTKNEQAATTCVKALNKLSALPQHPPIDSLSAMQLQLQLLYINIASMTLSTTTTPTPQLAKRFGLSTCPLLLDQFCLAIWQRLDDTTGSCDPRLVNAYLLLTLKLSIPTAGRKVAEAWLATLPLDSSSVDRQTGWTTFYLQVVKIYATRILPECDELDSARSVVETNSTLSHENKEAFLHLIQLFEEDQLRRRRIRWEQQQKETAKARQEQKARKKKEAALKRRQRLERSATKPVAQPESQKVPDQTLVKTWIHHLKVTGSVALMVVLFALLGLLKGPRGYLTDGLRTIMTKLWRTANMGTKVTNI</sequence>
<protein>
    <submittedName>
        <fullName evidence="3">Uncharacterized protein</fullName>
    </submittedName>
</protein>
<keyword evidence="2" id="KW-0472">Membrane</keyword>
<dbReference type="EMBL" id="LT554937">
    <property type="protein sequence ID" value="SAM08877.1"/>
    <property type="molecule type" value="Genomic_DNA"/>
</dbReference>
<feature type="transmembrane region" description="Helical" evidence="2">
    <location>
        <begin position="268"/>
        <end position="291"/>
    </location>
</feature>
<dbReference type="STRING" id="4829.A0A163K5P7"/>
<feature type="compositionally biased region" description="Basic residues" evidence="1">
    <location>
        <begin position="229"/>
        <end position="242"/>
    </location>
</feature>
<dbReference type="Proteomes" id="UP000078561">
    <property type="component" value="Unassembled WGS sequence"/>
</dbReference>